<dbReference type="RefSeq" id="WP_090868383.1">
    <property type="nucleotide sequence ID" value="NZ_FOHE01000005.1"/>
</dbReference>
<dbReference type="InterPro" id="IPR027393">
    <property type="entry name" value="Virus_scaffolding_prot_C"/>
</dbReference>
<evidence type="ECO:0000313" key="3">
    <source>
        <dbReference type="Proteomes" id="UP000198618"/>
    </source>
</evidence>
<dbReference type="OrthoDB" id="2930704at2"/>
<name>A0A1I0BQW4_9BACI</name>
<evidence type="ECO:0000259" key="1">
    <source>
        <dbReference type="SMART" id="SM00914"/>
    </source>
</evidence>
<dbReference type="AlphaFoldDB" id="A0A1I0BQW4"/>
<keyword evidence="3" id="KW-1185">Reference proteome</keyword>
<evidence type="ECO:0000313" key="2">
    <source>
        <dbReference type="EMBL" id="SET08681.1"/>
    </source>
</evidence>
<dbReference type="EMBL" id="FOHE01000005">
    <property type="protein sequence ID" value="SET08681.1"/>
    <property type="molecule type" value="Genomic_DNA"/>
</dbReference>
<feature type="domain" description="IDEAL" evidence="1">
    <location>
        <begin position="114"/>
        <end position="146"/>
    </location>
</feature>
<dbReference type="Proteomes" id="UP000198618">
    <property type="component" value="Unassembled WGS sequence"/>
</dbReference>
<dbReference type="STRING" id="930131.SAMN05216389_105114"/>
<dbReference type="InterPro" id="IPR014957">
    <property type="entry name" value="IDEAL_dom"/>
</dbReference>
<dbReference type="SMART" id="SM00914">
    <property type="entry name" value="IDEAL"/>
    <property type="match status" value="1"/>
</dbReference>
<protein>
    <submittedName>
        <fullName evidence="2">IDEAL domain-containing protein</fullName>
    </submittedName>
</protein>
<organism evidence="2 3">
    <name type="scientific">Oceanobacillus limi</name>
    <dbReference type="NCBI Taxonomy" id="930131"/>
    <lineage>
        <taxon>Bacteria</taxon>
        <taxon>Bacillati</taxon>
        <taxon>Bacillota</taxon>
        <taxon>Bacilli</taxon>
        <taxon>Bacillales</taxon>
        <taxon>Bacillaceae</taxon>
        <taxon>Oceanobacillus</taxon>
    </lineage>
</organism>
<proteinExistence type="predicted"/>
<accession>A0A1I0BQW4</accession>
<dbReference type="Gene3D" id="4.10.810.10">
    <property type="entry name" value="Virus Scaffolding Protein, Chain A"/>
    <property type="match status" value="1"/>
</dbReference>
<gene>
    <name evidence="2" type="ORF">SAMN05216389_105114</name>
</gene>
<dbReference type="Pfam" id="PF08858">
    <property type="entry name" value="IDEAL"/>
    <property type="match status" value="1"/>
</dbReference>
<reference evidence="2 3" key="1">
    <citation type="submission" date="2016-10" db="EMBL/GenBank/DDBJ databases">
        <authorList>
            <person name="de Groot N.N."/>
        </authorList>
    </citation>
    <scope>NUCLEOTIDE SEQUENCE [LARGE SCALE GENOMIC DNA]</scope>
    <source>
        <strain evidence="2 3">IBRC-M 10780</strain>
    </source>
</reference>
<sequence length="146" mass="17270">MISVKMLKPYYIKSTDDYVRIILAYQYFAVVINKKVYQFIPVEAKEIRVNRRTRKVENVGARFAFQKGKDIVYMTMSELLSLPDFLFQLHTIAKPYYDPLEEDSKVNENENAIILDELEQMNIKRLIDKALDDRDEEAFHSLVKLL</sequence>